<dbReference type="Pfam" id="PF00083">
    <property type="entry name" value="Sugar_tr"/>
    <property type="match status" value="1"/>
</dbReference>
<dbReference type="Proteomes" id="UP000030672">
    <property type="component" value="Unassembled WGS sequence"/>
</dbReference>
<feature type="transmembrane region" description="Helical" evidence="8">
    <location>
        <begin position="431"/>
        <end position="449"/>
    </location>
</feature>
<evidence type="ECO:0000313" key="11">
    <source>
        <dbReference type="Proteomes" id="UP000030672"/>
    </source>
</evidence>
<feature type="transmembrane region" description="Helical" evidence="8">
    <location>
        <begin position="304"/>
        <end position="326"/>
    </location>
</feature>
<feature type="transmembrane region" description="Helical" evidence="8">
    <location>
        <begin position="57"/>
        <end position="78"/>
    </location>
</feature>
<dbReference type="InterPro" id="IPR050360">
    <property type="entry name" value="MFS_Sugar_Transporters"/>
</dbReference>
<feature type="transmembrane region" description="Helical" evidence="8">
    <location>
        <begin position="15"/>
        <end position="37"/>
    </location>
</feature>
<feature type="domain" description="Major facilitator superfamily (MFS) profile" evidence="9">
    <location>
        <begin position="19"/>
        <end position="453"/>
    </location>
</feature>
<reference evidence="10 11" key="1">
    <citation type="journal article" date="2014" name="BMC Genomics">
        <title>Genome sequencing of four Aureobasidium pullulans varieties: biotechnological potential, stress tolerance, and description of new species.</title>
        <authorList>
            <person name="Gostin Ar C."/>
            <person name="Ohm R.A."/>
            <person name="Kogej T."/>
            <person name="Sonjak S."/>
            <person name="Turk M."/>
            <person name="Zajc J."/>
            <person name="Zalar P."/>
            <person name="Grube M."/>
            <person name="Sun H."/>
            <person name="Han J."/>
            <person name="Sharma A."/>
            <person name="Chiniquy J."/>
            <person name="Ngan C.Y."/>
            <person name="Lipzen A."/>
            <person name="Barry K."/>
            <person name="Grigoriev I.V."/>
            <person name="Gunde-Cimerman N."/>
        </authorList>
    </citation>
    <scope>NUCLEOTIDE SEQUENCE [LARGE SCALE GENOMIC DNA]</scope>
    <source>
        <strain evidence="10 11">CBS 110374</strain>
    </source>
</reference>
<evidence type="ECO:0000256" key="1">
    <source>
        <dbReference type="ARBA" id="ARBA00004141"/>
    </source>
</evidence>
<feature type="transmembrane region" description="Helical" evidence="8">
    <location>
        <begin position="332"/>
        <end position="354"/>
    </location>
</feature>
<evidence type="ECO:0000313" key="10">
    <source>
        <dbReference type="EMBL" id="KEQ64465.1"/>
    </source>
</evidence>
<evidence type="ECO:0000256" key="6">
    <source>
        <dbReference type="ARBA" id="ARBA00023136"/>
    </source>
</evidence>
<feature type="transmembrane region" description="Helical" evidence="8">
    <location>
        <begin position="147"/>
        <end position="164"/>
    </location>
</feature>
<comment type="similarity">
    <text evidence="2 7">Belongs to the major facilitator superfamily. Sugar transporter (TC 2.A.1.1) family.</text>
</comment>
<dbReference type="EMBL" id="KL584829">
    <property type="protein sequence ID" value="KEQ64465.1"/>
    <property type="molecule type" value="Genomic_DNA"/>
</dbReference>
<dbReference type="PRINTS" id="PR00171">
    <property type="entry name" value="SUGRTRNSPORT"/>
</dbReference>
<feature type="transmembrane region" description="Helical" evidence="8">
    <location>
        <begin position="176"/>
        <end position="198"/>
    </location>
</feature>
<evidence type="ECO:0000256" key="8">
    <source>
        <dbReference type="SAM" id="Phobius"/>
    </source>
</evidence>
<accession>A0A074VUK3</accession>
<dbReference type="Gene3D" id="1.20.1250.20">
    <property type="entry name" value="MFS general substrate transporter like domains"/>
    <property type="match status" value="1"/>
</dbReference>
<organism evidence="10 11">
    <name type="scientific">Aureobasidium melanogenum (strain CBS 110374)</name>
    <name type="common">Aureobasidium pullulans var. melanogenum</name>
    <dbReference type="NCBI Taxonomy" id="1043003"/>
    <lineage>
        <taxon>Eukaryota</taxon>
        <taxon>Fungi</taxon>
        <taxon>Dikarya</taxon>
        <taxon>Ascomycota</taxon>
        <taxon>Pezizomycotina</taxon>
        <taxon>Dothideomycetes</taxon>
        <taxon>Dothideomycetidae</taxon>
        <taxon>Dothideales</taxon>
        <taxon>Saccotheciaceae</taxon>
        <taxon>Aureobasidium</taxon>
    </lineage>
</organism>
<keyword evidence="11" id="KW-1185">Reference proteome</keyword>
<keyword evidence="5 8" id="KW-1133">Transmembrane helix</keyword>
<dbReference type="GO" id="GO:0016020">
    <property type="term" value="C:membrane"/>
    <property type="evidence" value="ECO:0007669"/>
    <property type="project" value="UniProtKB-SubCell"/>
</dbReference>
<evidence type="ECO:0000259" key="9">
    <source>
        <dbReference type="PROSITE" id="PS50850"/>
    </source>
</evidence>
<dbReference type="PANTHER" id="PTHR48022">
    <property type="entry name" value="PLASTIDIC GLUCOSE TRANSPORTER 4"/>
    <property type="match status" value="1"/>
</dbReference>
<dbReference type="NCBIfam" id="TIGR00879">
    <property type="entry name" value="SP"/>
    <property type="match status" value="1"/>
</dbReference>
<dbReference type="InterPro" id="IPR003663">
    <property type="entry name" value="Sugar/inositol_transpt"/>
</dbReference>
<comment type="subcellular location">
    <subcellularLocation>
        <location evidence="1">Membrane</location>
        <topology evidence="1">Multi-pass membrane protein</topology>
    </subcellularLocation>
</comment>
<evidence type="ECO:0000256" key="7">
    <source>
        <dbReference type="RuleBase" id="RU003346"/>
    </source>
</evidence>
<evidence type="ECO:0000256" key="5">
    <source>
        <dbReference type="ARBA" id="ARBA00022989"/>
    </source>
</evidence>
<dbReference type="FunFam" id="1.20.1250.20:FF:000134">
    <property type="entry name" value="MFS sugar transporter protein"/>
    <property type="match status" value="1"/>
</dbReference>
<dbReference type="PANTHER" id="PTHR48022:SF28">
    <property type="entry name" value="MAJOR FACILITATOR SUPERFAMILY (MFS) PROFILE DOMAIN-CONTAINING PROTEIN-RELATED"/>
    <property type="match status" value="1"/>
</dbReference>
<dbReference type="GO" id="GO:0005351">
    <property type="term" value="F:carbohydrate:proton symporter activity"/>
    <property type="evidence" value="ECO:0007669"/>
    <property type="project" value="TreeGrafter"/>
</dbReference>
<dbReference type="PROSITE" id="PS50850">
    <property type="entry name" value="MFS"/>
    <property type="match status" value="1"/>
</dbReference>
<dbReference type="InterPro" id="IPR036259">
    <property type="entry name" value="MFS_trans_sf"/>
</dbReference>
<protein>
    <submittedName>
        <fullName evidence="10">Putative hexose carrier protein</fullName>
    </submittedName>
</protein>
<gene>
    <name evidence="10" type="ORF">M437DRAFT_64999</name>
</gene>
<dbReference type="AlphaFoldDB" id="A0A074VUK3"/>
<dbReference type="RefSeq" id="XP_040881488.1">
    <property type="nucleotide sequence ID" value="XM_041024532.1"/>
</dbReference>
<keyword evidence="3 7" id="KW-0813">Transport</keyword>
<feature type="transmembrane region" description="Helical" evidence="8">
    <location>
        <begin position="401"/>
        <end position="419"/>
    </location>
</feature>
<evidence type="ECO:0000256" key="2">
    <source>
        <dbReference type="ARBA" id="ARBA00010992"/>
    </source>
</evidence>
<name>A0A074VUK3_AURM1</name>
<dbReference type="InterPro" id="IPR020846">
    <property type="entry name" value="MFS_dom"/>
</dbReference>
<sequence length="520" mass="56991">MSSSPTYMRLKGQNLVYAVTLSCSLGFLLFGYDLGFMGGLTTSSEFLKTFGNPNPTLLGFLVSSYELGALFGAVFVFLLGDRYGRRPIKLAGAGVISTGATIQCTSFGVGQFLAGRIIAGFGLGMMTSVIPIWLAECAAPKSRGRMIAMQLSNLIMGLIIANWLDYGMAAYPSSIQWRFPCAFQIAFCICVGCLVPFLPESPRYLAKTGDLGLAINNLAALRGMHPDDPELQQEMKDIEYIVEVEQREEGTWSDVFKDGGISGSTRVLIACVANALQQLTGSNVMSSFGPYIFQKSIGMTRHQALLVSGGLQVFFFVSSIIPWFIIDKVGRRRLFLFGSTGLGLCMALSAVFVGVKGNKSLGYGAAVMLYLYQTCFTVGWMSNMWVYPSELLPLKLRLRGAALSVVFQWLATFLVVEIVPPMISSIGYKSYIVFAAINVATIPIVYFFFVETSKLPLEAVDLLFADRDGKRPSILQVVRDSKNKEYMAGIVSRLHQEAEIQVGYKSDMKEDVVFAEKVDI</sequence>
<proteinExistence type="inferred from homology"/>
<dbReference type="HOGENOM" id="CLU_001265_30_3_1"/>
<dbReference type="SUPFAM" id="SSF103473">
    <property type="entry name" value="MFS general substrate transporter"/>
    <property type="match status" value="1"/>
</dbReference>
<feature type="transmembrane region" description="Helical" evidence="8">
    <location>
        <begin position="115"/>
        <end position="135"/>
    </location>
</feature>
<feature type="transmembrane region" description="Helical" evidence="8">
    <location>
        <begin position="361"/>
        <end position="381"/>
    </location>
</feature>
<keyword evidence="4 8" id="KW-0812">Transmembrane</keyword>
<feature type="transmembrane region" description="Helical" evidence="8">
    <location>
        <begin position="90"/>
        <end position="109"/>
    </location>
</feature>
<dbReference type="InterPro" id="IPR005828">
    <property type="entry name" value="MFS_sugar_transport-like"/>
</dbReference>
<evidence type="ECO:0000256" key="3">
    <source>
        <dbReference type="ARBA" id="ARBA00022448"/>
    </source>
</evidence>
<evidence type="ECO:0000256" key="4">
    <source>
        <dbReference type="ARBA" id="ARBA00022692"/>
    </source>
</evidence>
<keyword evidence="6 8" id="KW-0472">Membrane</keyword>
<dbReference type="GeneID" id="63917905"/>